<dbReference type="Proteomes" id="UP000464374">
    <property type="component" value="Chromosome"/>
</dbReference>
<evidence type="ECO:0000259" key="3">
    <source>
        <dbReference type="PROSITE" id="PS50042"/>
    </source>
</evidence>
<name>A0A6P1XZ65_9SPIR</name>
<organism evidence="4 5">
    <name type="scientific">Treponema vincentii</name>
    <dbReference type="NCBI Taxonomy" id="69710"/>
    <lineage>
        <taxon>Bacteria</taxon>
        <taxon>Pseudomonadati</taxon>
        <taxon>Spirochaetota</taxon>
        <taxon>Spirochaetia</taxon>
        <taxon>Spirochaetales</taxon>
        <taxon>Treponemataceae</taxon>
        <taxon>Treponema</taxon>
    </lineage>
</organism>
<dbReference type="SMART" id="SM00028">
    <property type="entry name" value="TPR"/>
    <property type="match status" value="2"/>
</dbReference>
<sequence length="344" mass="37795">MPKAVQYSANSVIYFSGDFDARVFLLHSGHIALNSLDIETGAQVTEYIKTGEFFGVKSALGNYPREESAMVLTDSLVYTFSVAEFESFAQTNTRIILQMLKVFSRQLRNIHRQLESLMDSKQQTNNEDGLFTVASAFYKSQHYQAAAQVAARYRALYPAGKHLAAIGPIIANSTQMAGRSFGEARQPGSMGGTSSGQSAASASIPVSGPVQQTQPDDASVDLTFQLAEDLAKQEKWADAYKQYHTIIEMKQGTKLEAAYLGAARCLYKQSEFVRCIQLGTGFITQFPKSLKLAEILMFLGMCYQGMDRPDKALPFYDKALTMADPLLVPKIKELLAACEGAIHA</sequence>
<dbReference type="PROSITE" id="PS50042">
    <property type="entry name" value="CNMP_BINDING_3"/>
    <property type="match status" value="1"/>
</dbReference>
<evidence type="ECO:0000256" key="1">
    <source>
        <dbReference type="PROSITE-ProRule" id="PRU00339"/>
    </source>
</evidence>
<feature type="domain" description="Cyclic nucleotide-binding" evidence="3">
    <location>
        <begin position="1"/>
        <end position="106"/>
    </location>
</feature>
<dbReference type="InterPro" id="IPR011990">
    <property type="entry name" value="TPR-like_helical_dom_sf"/>
</dbReference>
<dbReference type="Gene3D" id="1.25.40.10">
    <property type="entry name" value="Tetratricopeptide repeat domain"/>
    <property type="match status" value="1"/>
</dbReference>
<proteinExistence type="predicted"/>
<dbReference type="InterPro" id="IPR019734">
    <property type="entry name" value="TPR_rpt"/>
</dbReference>
<evidence type="ECO:0000313" key="4">
    <source>
        <dbReference type="EMBL" id="QHX42300.1"/>
    </source>
</evidence>
<evidence type="ECO:0000256" key="2">
    <source>
        <dbReference type="SAM" id="MobiDB-lite"/>
    </source>
</evidence>
<evidence type="ECO:0000313" key="5">
    <source>
        <dbReference type="Proteomes" id="UP000464374"/>
    </source>
</evidence>
<dbReference type="InterPro" id="IPR018490">
    <property type="entry name" value="cNMP-bd_dom_sf"/>
</dbReference>
<dbReference type="Gene3D" id="2.60.120.10">
    <property type="entry name" value="Jelly Rolls"/>
    <property type="match status" value="1"/>
</dbReference>
<gene>
    <name evidence="4" type="ORF">GWP43_01235</name>
</gene>
<dbReference type="InterPro" id="IPR000595">
    <property type="entry name" value="cNMP-bd_dom"/>
</dbReference>
<keyword evidence="1" id="KW-0802">TPR repeat</keyword>
<dbReference type="CDD" id="cd00038">
    <property type="entry name" value="CAP_ED"/>
    <property type="match status" value="1"/>
</dbReference>
<dbReference type="SUPFAM" id="SSF48452">
    <property type="entry name" value="TPR-like"/>
    <property type="match status" value="1"/>
</dbReference>
<dbReference type="KEGG" id="trz:GWP43_01235"/>
<reference evidence="4 5" key="1">
    <citation type="submission" date="2020-01" db="EMBL/GenBank/DDBJ databases">
        <title>Complete genome sequence of a human oral phylogroup 1 Treponema sp. strain ATCC 700766, originally isolated from periodontitis dental plaque.</title>
        <authorList>
            <person name="Chan Y."/>
            <person name="Huo Y.-B."/>
            <person name="Yu X.-L."/>
            <person name="Zeng H."/>
            <person name="Leung W.-K."/>
            <person name="Watt R.M."/>
        </authorList>
    </citation>
    <scope>NUCLEOTIDE SEQUENCE [LARGE SCALE GENOMIC DNA]</scope>
    <source>
        <strain evidence="4 5">OMZ 804</strain>
    </source>
</reference>
<dbReference type="Pfam" id="PF00027">
    <property type="entry name" value="cNMP_binding"/>
    <property type="match status" value="1"/>
</dbReference>
<dbReference type="RefSeq" id="WP_162662109.1">
    <property type="nucleotide sequence ID" value="NZ_CP048020.1"/>
</dbReference>
<feature type="repeat" description="TPR" evidence="1">
    <location>
        <begin position="293"/>
        <end position="326"/>
    </location>
</feature>
<protein>
    <submittedName>
        <fullName evidence="4">Cyclic nucleotide-binding domain-containing protein</fullName>
    </submittedName>
</protein>
<dbReference type="InterPro" id="IPR014710">
    <property type="entry name" value="RmlC-like_jellyroll"/>
</dbReference>
<accession>A0A6P1XZ65</accession>
<dbReference type="SUPFAM" id="SSF51206">
    <property type="entry name" value="cAMP-binding domain-like"/>
    <property type="match status" value="1"/>
</dbReference>
<dbReference type="PROSITE" id="PS50005">
    <property type="entry name" value="TPR"/>
    <property type="match status" value="1"/>
</dbReference>
<feature type="region of interest" description="Disordered" evidence="2">
    <location>
        <begin position="181"/>
        <end position="215"/>
    </location>
</feature>
<dbReference type="AlphaFoldDB" id="A0A6P1XZ65"/>
<dbReference type="EMBL" id="CP048020">
    <property type="protein sequence ID" value="QHX42300.1"/>
    <property type="molecule type" value="Genomic_DNA"/>
</dbReference>